<dbReference type="PANTHER" id="PTHR39174">
    <property type="entry name" value="INNER MEMBRANE PROTEIN-RELATED"/>
    <property type="match status" value="1"/>
</dbReference>
<sequence length="87" mass="10119">MKDDLRFAIAKKEALIGVGLAVFHFIWWYGFAYGLGKTKVERYTYIFGLPAWFFYSCILGFFVIVLLVILTVKFMFKEVPFEEEGDG</sequence>
<reference evidence="2 3" key="1">
    <citation type="submission" date="2017-11" db="EMBL/GenBank/DDBJ databases">
        <title>Bacillus camelliae sp. nov., isolated from pu'er tea.</title>
        <authorList>
            <person name="Niu L."/>
        </authorList>
    </citation>
    <scope>NUCLEOTIDE SEQUENCE [LARGE SCALE GENOMIC DNA]</scope>
    <source>
        <strain evidence="2 3">7578-1</strain>
    </source>
</reference>
<evidence type="ECO:0000256" key="1">
    <source>
        <dbReference type="SAM" id="Phobius"/>
    </source>
</evidence>
<feature type="transmembrane region" description="Helical" evidence="1">
    <location>
        <begin position="52"/>
        <end position="72"/>
    </location>
</feature>
<dbReference type="InterPro" id="IPR010398">
    <property type="entry name" value="DUF997"/>
</dbReference>
<feature type="transmembrane region" description="Helical" evidence="1">
    <location>
        <begin position="12"/>
        <end position="32"/>
    </location>
</feature>
<dbReference type="Proteomes" id="UP000233440">
    <property type="component" value="Unassembled WGS sequence"/>
</dbReference>
<keyword evidence="3" id="KW-1185">Reference proteome</keyword>
<dbReference type="OrthoDB" id="1752893at2"/>
<protein>
    <submittedName>
        <fullName evidence="2">DUF997 domain-containing protein</fullName>
    </submittedName>
</protein>
<keyword evidence="1" id="KW-0812">Transmembrane</keyword>
<gene>
    <name evidence="2" type="ORF">CWO92_05125</name>
</gene>
<dbReference type="Pfam" id="PF06196">
    <property type="entry name" value="DUF997"/>
    <property type="match status" value="1"/>
</dbReference>
<keyword evidence="1" id="KW-1133">Transmembrane helix</keyword>
<name>A0A2N3LMI3_9BACI</name>
<evidence type="ECO:0000313" key="2">
    <source>
        <dbReference type="EMBL" id="PKR85764.1"/>
    </source>
</evidence>
<dbReference type="RefSeq" id="WP_101353136.1">
    <property type="nucleotide sequence ID" value="NZ_PIQO01000003.1"/>
</dbReference>
<dbReference type="AlphaFoldDB" id="A0A2N3LMI3"/>
<evidence type="ECO:0000313" key="3">
    <source>
        <dbReference type="Proteomes" id="UP000233440"/>
    </source>
</evidence>
<comment type="caution">
    <text evidence="2">The sequence shown here is derived from an EMBL/GenBank/DDBJ whole genome shotgun (WGS) entry which is preliminary data.</text>
</comment>
<proteinExistence type="predicted"/>
<keyword evidence="1" id="KW-0472">Membrane</keyword>
<accession>A0A2N3LMI3</accession>
<dbReference type="EMBL" id="PIQO01000003">
    <property type="protein sequence ID" value="PKR85764.1"/>
    <property type="molecule type" value="Genomic_DNA"/>
</dbReference>
<dbReference type="PANTHER" id="PTHR39174:SF1">
    <property type="entry name" value="INNER MEMBRANE PROTEIN"/>
    <property type="match status" value="1"/>
</dbReference>
<organism evidence="2 3">
    <name type="scientific">Heyndrickxia camelliae</name>
    <dbReference type="NCBI Taxonomy" id="1707093"/>
    <lineage>
        <taxon>Bacteria</taxon>
        <taxon>Bacillati</taxon>
        <taxon>Bacillota</taxon>
        <taxon>Bacilli</taxon>
        <taxon>Bacillales</taxon>
        <taxon>Bacillaceae</taxon>
        <taxon>Heyndrickxia</taxon>
    </lineage>
</organism>